<dbReference type="EMBL" id="JGYD01000018">
    <property type="protein sequence ID" value="KSV17948.1"/>
    <property type="molecule type" value="Genomic_DNA"/>
</dbReference>
<evidence type="ECO:0000256" key="4">
    <source>
        <dbReference type="ARBA" id="ARBA00022833"/>
    </source>
</evidence>
<keyword evidence="6" id="KW-0235">DNA replication</keyword>
<dbReference type="Proteomes" id="UP000053577">
    <property type="component" value="Unassembled WGS sequence"/>
</dbReference>
<dbReference type="GO" id="GO:0005737">
    <property type="term" value="C:cytoplasm"/>
    <property type="evidence" value="ECO:0007669"/>
    <property type="project" value="UniProtKB-SubCell"/>
</dbReference>
<keyword evidence="5 6" id="KW-0143">Chaperone</keyword>
<accession>A0A0V8M2H2</accession>
<feature type="binding site" evidence="6">
    <location>
        <position position="176"/>
    </location>
    <ligand>
        <name>Zn(2+)</name>
        <dbReference type="ChEBI" id="CHEBI:29105"/>
        <label>2</label>
    </ligand>
</feature>
<dbReference type="InterPro" id="IPR001623">
    <property type="entry name" value="DnaJ_domain"/>
</dbReference>
<evidence type="ECO:0000256" key="3">
    <source>
        <dbReference type="ARBA" id="ARBA00022771"/>
    </source>
</evidence>
<dbReference type="GO" id="GO:0009408">
    <property type="term" value="P:response to heat"/>
    <property type="evidence" value="ECO:0007669"/>
    <property type="project" value="InterPro"/>
</dbReference>
<comment type="function">
    <text evidence="6">Participates actively in the response to hyperosmotic and heat shock by preventing the aggregation of stress-denatured proteins and by disaggregating proteins, also in an autonomous, DnaK-independent fashion. Unfolded proteins bind initially to DnaJ; upon interaction with the DnaJ-bound protein, DnaK hydrolyzes its bound ATP, resulting in the formation of a stable complex. GrpE releases ADP from DnaK; ATP binding to DnaK triggers the release of the substrate protein, thus completing the reaction cycle. Several rounds of ATP-dependent interactions between DnaJ, DnaK and GrpE are required for fully efficient folding. Also involved, together with DnaK and GrpE, in the DNA replication of plasmids through activation of initiation proteins.</text>
</comment>
<dbReference type="GO" id="GO:0005524">
    <property type="term" value="F:ATP binding"/>
    <property type="evidence" value="ECO:0007669"/>
    <property type="project" value="InterPro"/>
</dbReference>
<comment type="caution">
    <text evidence="6">Lacks conserved residue(s) required for the propagation of feature annotation.</text>
</comment>
<feature type="binding site" evidence="6">
    <location>
        <position position="162"/>
    </location>
    <ligand>
        <name>Zn(2+)</name>
        <dbReference type="ChEBI" id="CHEBI:29105"/>
        <label>1</label>
    </ligand>
</feature>
<dbReference type="PANTHER" id="PTHR43096">
    <property type="entry name" value="DNAJ HOMOLOG 1, MITOCHONDRIAL-RELATED"/>
    <property type="match status" value="1"/>
</dbReference>
<dbReference type="PANTHER" id="PTHR43096:SF52">
    <property type="entry name" value="DNAJ HOMOLOG 1, MITOCHONDRIAL-RELATED"/>
    <property type="match status" value="1"/>
</dbReference>
<comment type="subunit">
    <text evidence="6">Homodimer.</text>
</comment>
<feature type="binding site" evidence="6">
    <location>
        <position position="176"/>
    </location>
    <ligand>
        <name>Zn(2+)</name>
        <dbReference type="ChEBI" id="CHEBI:29105"/>
        <label>1</label>
    </ligand>
</feature>
<dbReference type="HAMAP" id="MF_01152">
    <property type="entry name" value="DnaJ"/>
    <property type="match status" value="1"/>
</dbReference>
<comment type="cofactor">
    <cofactor evidence="6">
        <name>Zn(2+)</name>
        <dbReference type="ChEBI" id="CHEBI:29105"/>
    </cofactor>
    <text evidence="6">Binds 2 Zn(2+) ions per monomer.</text>
</comment>
<dbReference type="eggNOG" id="COG0484">
    <property type="taxonomic scope" value="Bacteria"/>
</dbReference>
<dbReference type="InterPro" id="IPR036869">
    <property type="entry name" value="J_dom_sf"/>
</dbReference>
<dbReference type="SUPFAM" id="SSF49493">
    <property type="entry name" value="HSP40/DnaJ peptide-binding domain"/>
    <property type="match status" value="2"/>
</dbReference>
<dbReference type="CDD" id="cd06257">
    <property type="entry name" value="DnaJ"/>
    <property type="match status" value="1"/>
</dbReference>
<name>A0A0V8M2H2_9CHLR</name>
<dbReference type="GO" id="GO:0006260">
    <property type="term" value="P:DNA replication"/>
    <property type="evidence" value="ECO:0007669"/>
    <property type="project" value="UniProtKB-KW"/>
</dbReference>
<feature type="domain" description="J" evidence="7">
    <location>
        <begin position="6"/>
        <end position="71"/>
    </location>
</feature>
<dbReference type="InterPro" id="IPR018253">
    <property type="entry name" value="DnaJ_domain_CS"/>
</dbReference>
<dbReference type="InterPro" id="IPR012724">
    <property type="entry name" value="DnaJ"/>
</dbReference>
<keyword evidence="2 6" id="KW-0677">Repeat</keyword>
<evidence type="ECO:0000313" key="8">
    <source>
        <dbReference type="EMBL" id="KSV17948.1"/>
    </source>
</evidence>
<dbReference type="GO" id="GO:0051082">
    <property type="term" value="F:unfolded protein binding"/>
    <property type="evidence" value="ECO:0007669"/>
    <property type="project" value="UniProtKB-UniRule"/>
</dbReference>
<comment type="similarity">
    <text evidence="6">Belongs to the DnaJ family.</text>
</comment>
<dbReference type="RefSeq" id="WP_058292466.1">
    <property type="nucleotide sequence ID" value="NZ_JGYD01000018.1"/>
</dbReference>
<evidence type="ECO:0000256" key="6">
    <source>
        <dbReference type="HAMAP-Rule" id="MF_01152"/>
    </source>
</evidence>
<dbReference type="AlphaFoldDB" id="A0A0V8M2H2"/>
<gene>
    <name evidence="6" type="primary">dnaJ</name>
    <name evidence="8" type="ORF">DA01_04705</name>
</gene>
<dbReference type="Gene3D" id="2.60.260.20">
    <property type="entry name" value="Urease metallochaperone UreE, N-terminal domain"/>
    <property type="match status" value="2"/>
</dbReference>
<evidence type="ECO:0000256" key="1">
    <source>
        <dbReference type="ARBA" id="ARBA00022723"/>
    </source>
</evidence>
<feature type="binding site" evidence="6">
    <location>
        <position position="179"/>
    </location>
    <ligand>
        <name>Zn(2+)</name>
        <dbReference type="ChEBI" id="CHEBI:29105"/>
        <label>1</label>
    </ligand>
</feature>
<dbReference type="CDD" id="cd10747">
    <property type="entry name" value="DnaJ_C"/>
    <property type="match status" value="1"/>
</dbReference>
<comment type="domain">
    <text evidence="6">The J domain is necessary and sufficient to stimulate DnaK ATPase activity. Zinc center 1 plays an important role in the autonomous, DnaK-independent chaperone activity of DnaJ. Zinc center 2 is essential for interaction with DnaK and for DnaJ activity.</text>
</comment>
<dbReference type="PATRIC" id="fig|61435.5.peg.927"/>
<dbReference type="SUPFAM" id="SSF46565">
    <property type="entry name" value="Chaperone J-domain"/>
    <property type="match status" value="1"/>
</dbReference>
<dbReference type="FunFam" id="2.60.260.20:FF:000005">
    <property type="entry name" value="Chaperone protein dnaJ 1, mitochondrial"/>
    <property type="match status" value="1"/>
</dbReference>
<dbReference type="Gene3D" id="1.10.287.110">
    <property type="entry name" value="DnaJ domain"/>
    <property type="match status" value="1"/>
</dbReference>
<comment type="subcellular location">
    <subcellularLocation>
        <location evidence="6">Cytoplasm</location>
    </subcellularLocation>
</comment>
<dbReference type="GO" id="GO:0008270">
    <property type="term" value="F:zinc ion binding"/>
    <property type="evidence" value="ECO:0007669"/>
    <property type="project" value="UniProtKB-UniRule"/>
</dbReference>
<feature type="binding site" evidence="6">
    <location>
        <position position="165"/>
    </location>
    <ligand>
        <name>Zn(2+)</name>
        <dbReference type="ChEBI" id="CHEBI:29105"/>
        <label>1</label>
    </ligand>
</feature>
<keyword evidence="1 6" id="KW-0479">Metal-binding</keyword>
<dbReference type="Gene3D" id="6.20.20.10">
    <property type="match status" value="1"/>
</dbReference>
<dbReference type="Pfam" id="PF01556">
    <property type="entry name" value="DnaJ_C"/>
    <property type="match status" value="1"/>
</dbReference>
<dbReference type="PROSITE" id="PS50076">
    <property type="entry name" value="DNAJ_2"/>
    <property type="match status" value="1"/>
</dbReference>
<proteinExistence type="inferred from homology"/>
<dbReference type="InterPro" id="IPR008971">
    <property type="entry name" value="HSP40/DnaJ_pept-bd"/>
</dbReference>
<dbReference type="InterPro" id="IPR002939">
    <property type="entry name" value="DnaJ_C"/>
</dbReference>
<evidence type="ECO:0000259" key="7">
    <source>
        <dbReference type="PROSITE" id="PS50076"/>
    </source>
</evidence>
<evidence type="ECO:0000313" key="9">
    <source>
        <dbReference type="Proteomes" id="UP000053577"/>
    </source>
</evidence>
<dbReference type="SMART" id="SM00271">
    <property type="entry name" value="DnaJ"/>
    <property type="match status" value="1"/>
</dbReference>
<dbReference type="GO" id="GO:0042026">
    <property type="term" value="P:protein refolding"/>
    <property type="evidence" value="ECO:0007669"/>
    <property type="project" value="TreeGrafter"/>
</dbReference>
<keyword evidence="3" id="KW-0863">Zinc-finger</keyword>
<evidence type="ECO:0000256" key="2">
    <source>
        <dbReference type="ARBA" id="ARBA00022737"/>
    </source>
</evidence>
<keyword evidence="6" id="KW-0963">Cytoplasm</keyword>
<keyword evidence="4 6" id="KW-0862">Zinc</keyword>
<organism evidence="8 9">
    <name type="scientific">Dehalococcoides mccartyi</name>
    <dbReference type="NCBI Taxonomy" id="61435"/>
    <lineage>
        <taxon>Bacteria</taxon>
        <taxon>Bacillati</taxon>
        <taxon>Chloroflexota</taxon>
        <taxon>Dehalococcoidia</taxon>
        <taxon>Dehalococcoidales</taxon>
        <taxon>Dehalococcoidaceae</taxon>
        <taxon>Dehalococcoides</taxon>
    </lineage>
</organism>
<dbReference type="Pfam" id="PF00226">
    <property type="entry name" value="DnaJ"/>
    <property type="match status" value="1"/>
</dbReference>
<dbReference type="OrthoDB" id="9779889at2"/>
<dbReference type="PROSITE" id="PS00636">
    <property type="entry name" value="DNAJ_1"/>
    <property type="match status" value="1"/>
</dbReference>
<keyword evidence="6" id="KW-0346">Stress response</keyword>
<sequence>MANEKNLYETLGVAKTASADEIKKAYRKLARKYHPDLNPGDKTAEETFKKINQAYEVLNNPENRAKYDKYGDQWQYGEQFEKARASQQQTQGNPFGGYDFNFGGSEGGGFEDILSQMLGGRMGGRRSRPQPGQSIEQPVDISLEEAASGTSRLLSFQMQKPCETCGGSGAKDKKVCPSCQGTGINPGIERLEVKIPAGVKNDSKIRLAGKGGYGQSGGQRGDLFLRIHVRPNDRFERKDDDLTVNVPVNLTTAMLGGEIFVPALKGKLALKIPAETQNGRTFRLKGQGIPHLGKDGSGDLLAKISIVLPEKLTAAERDLFEKLRQLRPDS</sequence>
<protein>
    <recommendedName>
        <fullName evidence="6">Chaperone protein DnaJ</fullName>
    </recommendedName>
</protein>
<comment type="caution">
    <text evidence="8">The sequence shown here is derived from an EMBL/GenBank/DDBJ whole genome shotgun (WGS) entry which is preliminary data.</text>
</comment>
<dbReference type="PRINTS" id="PR00625">
    <property type="entry name" value="JDOMAIN"/>
</dbReference>
<reference evidence="8 9" key="1">
    <citation type="journal article" date="2015" name="Sci. Rep.">
        <title>A comparative genomics and reductive dehalogenase gene transcription study of two chloroethene-respiring bacteria, Dehalococcoides mccartyi strains MB and 11a.</title>
        <authorList>
            <person name="Low A."/>
            <person name="Shen Z."/>
            <person name="Cheng D."/>
            <person name="Rogers M.J."/>
            <person name="Lee P.K."/>
            <person name="He J."/>
        </authorList>
    </citation>
    <scope>NUCLEOTIDE SEQUENCE [LARGE SCALE GENOMIC DNA]</scope>
    <source>
        <strain evidence="8 9">MB</strain>
    </source>
</reference>
<evidence type="ECO:0000256" key="5">
    <source>
        <dbReference type="ARBA" id="ARBA00023186"/>
    </source>
</evidence>